<proteinExistence type="predicted"/>
<organism evidence="4 5">
    <name type="scientific">Blautia obeum</name>
    <dbReference type="NCBI Taxonomy" id="40520"/>
    <lineage>
        <taxon>Bacteria</taxon>
        <taxon>Bacillati</taxon>
        <taxon>Bacillota</taxon>
        <taxon>Clostridia</taxon>
        <taxon>Lachnospirales</taxon>
        <taxon>Lachnospiraceae</taxon>
        <taxon>Blautia</taxon>
    </lineage>
</organism>
<accession>A0A411ZUJ7</accession>
<dbReference type="AlphaFoldDB" id="A0A411ZUJ7"/>
<evidence type="ECO:0000313" key="4">
    <source>
        <dbReference type="EMBL" id="RGQ06512.1"/>
    </source>
</evidence>
<dbReference type="InterPro" id="IPR024455">
    <property type="entry name" value="Phage_capsid"/>
</dbReference>
<evidence type="ECO:0000259" key="3">
    <source>
        <dbReference type="Pfam" id="PF05065"/>
    </source>
</evidence>
<dbReference type="Proteomes" id="UP000283585">
    <property type="component" value="Unassembled WGS sequence"/>
</dbReference>
<gene>
    <name evidence="4" type="ORF">DWZ12_04815</name>
</gene>
<sequence>MGKEKKGMNKELIELSDAIHAQSELVDKLSSNLETVDEADEAFAKLQKMQKQYNLKKQKDAGVQEPRNPQPMNTPEDSVEVKFANAARRGFKNEYTGLQESSNEDGGYLVPREIDVRIRKYREAEFNLGQLVTNKTTRFSSGEYTYQKKSKVQGFVKVPENGKIPVEAAPKYERKSYKIDKYAGIIPATAEEINDSASNVTSLLIERLGKMSRATSNNMVLTAFADGKKDTSTDTVKYEVVSSKNCDGLTKLVNITLGSAYNAKAKIITNDYGKQILCEMKDANGRPLLQPDPTQPTRQIIAAGALLIEVVTVPKEIMPNVNDNAKNYAPLVVGDLEAAFTIFDRQQMTITASNSAVAGDLNAFENDLTLFKATERECICVTDPDAYVYAHFDTEIK</sequence>
<feature type="domain" description="Phage capsid-like C-terminal" evidence="3">
    <location>
        <begin position="106"/>
        <end position="389"/>
    </location>
</feature>
<comment type="caution">
    <text evidence="4">The sequence shown here is derived from an EMBL/GenBank/DDBJ whole genome shotgun (WGS) entry which is preliminary data.</text>
</comment>
<feature type="region of interest" description="Disordered" evidence="2">
    <location>
        <begin position="54"/>
        <end position="77"/>
    </location>
</feature>
<name>A0A411ZUJ7_9FIRM</name>
<evidence type="ECO:0000256" key="2">
    <source>
        <dbReference type="SAM" id="MobiDB-lite"/>
    </source>
</evidence>
<dbReference type="InterPro" id="IPR054612">
    <property type="entry name" value="Phage_capsid-like_C"/>
</dbReference>
<protein>
    <submittedName>
        <fullName evidence="4">Phage major capsid protein</fullName>
    </submittedName>
</protein>
<comment type="subcellular location">
    <subcellularLocation>
        <location evidence="1">Virion</location>
    </subcellularLocation>
</comment>
<dbReference type="EMBL" id="QRSS01000004">
    <property type="protein sequence ID" value="RGQ06512.1"/>
    <property type="molecule type" value="Genomic_DNA"/>
</dbReference>
<dbReference type="Gene3D" id="3.30.2400.10">
    <property type="entry name" value="Major capsid protein gp5"/>
    <property type="match status" value="1"/>
</dbReference>
<dbReference type="NCBIfam" id="TIGR01554">
    <property type="entry name" value="major_cap_HK97"/>
    <property type="match status" value="1"/>
</dbReference>
<evidence type="ECO:0000313" key="5">
    <source>
        <dbReference type="Proteomes" id="UP000283585"/>
    </source>
</evidence>
<reference evidence="4 5" key="1">
    <citation type="submission" date="2018-08" db="EMBL/GenBank/DDBJ databases">
        <title>A genome reference for cultivated species of the human gut microbiota.</title>
        <authorList>
            <person name="Zou Y."/>
            <person name="Xue W."/>
            <person name="Luo G."/>
        </authorList>
    </citation>
    <scope>NUCLEOTIDE SEQUENCE [LARGE SCALE GENOMIC DNA]</scope>
    <source>
        <strain evidence="4 5">AF29-2BH</strain>
    </source>
</reference>
<evidence type="ECO:0000256" key="1">
    <source>
        <dbReference type="ARBA" id="ARBA00004328"/>
    </source>
</evidence>
<dbReference type="Gene3D" id="3.30.2320.10">
    <property type="entry name" value="hypothetical protein PF0899 domain"/>
    <property type="match status" value="1"/>
</dbReference>
<dbReference type="Pfam" id="PF05065">
    <property type="entry name" value="Phage_capsid"/>
    <property type="match status" value="1"/>
</dbReference>
<dbReference type="SUPFAM" id="SSF56563">
    <property type="entry name" value="Major capsid protein gp5"/>
    <property type="match status" value="1"/>
</dbReference>